<evidence type="ECO:0000313" key="4">
    <source>
        <dbReference type="Proteomes" id="UP000243052"/>
    </source>
</evidence>
<feature type="region of interest" description="Disordered" evidence="1">
    <location>
        <begin position="381"/>
        <end position="435"/>
    </location>
</feature>
<evidence type="ECO:0000259" key="2">
    <source>
        <dbReference type="PROSITE" id="PS50888"/>
    </source>
</evidence>
<feature type="compositionally biased region" description="Polar residues" evidence="1">
    <location>
        <begin position="383"/>
        <end position="408"/>
    </location>
</feature>
<dbReference type="InterPro" id="IPR036638">
    <property type="entry name" value="HLH_DNA-bd_sf"/>
</dbReference>
<dbReference type="Gene3D" id="4.10.280.10">
    <property type="entry name" value="Helix-loop-helix DNA-binding domain"/>
    <property type="match status" value="1"/>
</dbReference>
<dbReference type="RefSeq" id="XP_017987657.1">
    <property type="nucleotide sequence ID" value="XM_018131765.1"/>
</dbReference>
<evidence type="ECO:0000256" key="1">
    <source>
        <dbReference type="SAM" id="MobiDB-lite"/>
    </source>
</evidence>
<feature type="domain" description="BHLH" evidence="2">
    <location>
        <begin position="434"/>
        <end position="488"/>
    </location>
</feature>
<keyword evidence="4" id="KW-1185">Reference proteome</keyword>
<dbReference type="STRING" id="45286.A0A0X8HSI9"/>
<gene>
    <name evidence="3" type="ORF">AW171_hschr42564</name>
</gene>
<sequence>MRNEDNSKRPYGSQVNNRTILEQVGEYLSAHVQQQVEDKQSVPVDSKVNTGLDGVRLPRGEPYTNEQTSWSPDNILGLEEFDRSLLEVGNRELDAKPHVSVPGADLSTAVIDFSLLDENHVPEYEESDSRYHQGHSLDHGQAERYSSNQNLEDDIFSPMVSPMVAPWKSVSNTPFLNANTLHTTQNTPYLQTENKAAGAHLLKDKKTFSPLSSPALKAVKGCRSNSFSLPEASITSGKSRSKRTPHSTPYMAASSGKVVKQSPLVGPRKAPSPPRMKSSAWDDMLRLPGPSISTQSTQHYAASLGSASEGTPHSHSAVSTSSMGTGDEPQPMEEQQHSSSMVNFTQLILPSNNNTSRTSPPSDGKAIRATESAVFNARKYSVNADNDVNQPHSKANGNSKSNAYSAKNLQDPMLKKRDARSTTADNYQNDDEYTKKEVHKAAEQIRRNRLNNALLELNSLIPQEMKETVQIPSKATTVELACKYIKQLTGKER</sequence>
<dbReference type="SUPFAM" id="SSF47459">
    <property type="entry name" value="HLH, helix-loop-helix DNA-binding domain"/>
    <property type="match status" value="1"/>
</dbReference>
<proteinExistence type="predicted"/>
<organism evidence="3 4">
    <name type="scientific">Eremothecium sinecaudum</name>
    <dbReference type="NCBI Taxonomy" id="45286"/>
    <lineage>
        <taxon>Eukaryota</taxon>
        <taxon>Fungi</taxon>
        <taxon>Dikarya</taxon>
        <taxon>Ascomycota</taxon>
        <taxon>Saccharomycotina</taxon>
        <taxon>Saccharomycetes</taxon>
        <taxon>Saccharomycetales</taxon>
        <taxon>Saccharomycetaceae</taxon>
        <taxon>Eremothecium</taxon>
    </lineage>
</organism>
<dbReference type="Proteomes" id="UP000243052">
    <property type="component" value="Chromosome iv"/>
</dbReference>
<accession>A0A0X8HSI9</accession>
<dbReference type="AlphaFoldDB" id="A0A0X8HSI9"/>
<reference evidence="3 4" key="1">
    <citation type="submission" date="2016-01" db="EMBL/GenBank/DDBJ databases">
        <title>Genome sequence of the yeast Holleya sinecauda.</title>
        <authorList>
            <person name="Dietrich F.S."/>
        </authorList>
    </citation>
    <scope>NUCLEOTIDE SEQUENCE [LARGE SCALE GENOMIC DNA]</scope>
    <source>
        <strain evidence="3 4">ATCC 58844</strain>
    </source>
</reference>
<dbReference type="InterPro" id="IPR011598">
    <property type="entry name" value="bHLH_dom"/>
</dbReference>
<dbReference type="OrthoDB" id="5344169at2759"/>
<dbReference type="Pfam" id="PF00010">
    <property type="entry name" value="HLH"/>
    <property type="match status" value="1"/>
</dbReference>
<dbReference type="PROSITE" id="PS50888">
    <property type="entry name" value="BHLH"/>
    <property type="match status" value="1"/>
</dbReference>
<dbReference type="EMBL" id="CP014244">
    <property type="protein sequence ID" value="AMD20661.1"/>
    <property type="molecule type" value="Genomic_DNA"/>
</dbReference>
<dbReference type="SMART" id="SM00353">
    <property type="entry name" value="HLH"/>
    <property type="match status" value="1"/>
</dbReference>
<dbReference type="GeneID" id="28723917"/>
<dbReference type="GO" id="GO:0046983">
    <property type="term" value="F:protein dimerization activity"/>
    <property type="evidence" value="ECO:0007669"/>
    <property type="project" value="InterPro"/>
</dbReference>
<protein>
    <submittedName>
        <fullName evidence="3">HDL083Wp</fullName>
    </submittedName>
</protein>
<evidence type="ECO:0000313" key="3">
    <source>
        <dbReference type="EMBL" id="AMD20661.1"/>
    </source>
</evidence>
<feature type="region of interest" description="Disordered" evidence="1">
    <location>
        <begin position="227"/>
        <end position="339"/>
    </location>
</feature>
<feature type="region of interest" description="Disordered" evidence="1">
    <location>
        <begin position="36"/>
        <end position="71"/>
    </location>
</feature>
<feature type="compositionally biased region" description="Polar residues" evidence="1">
    <location>
        <begin position="291"/>
        <end position="324"/>
    </location>
</feature>
<name>A0A0X8HSI9_9SACH</name>
<feature type="compositionally biased region" description="Polar residues" evidence="1">
    <location>
        <begin position="227"/>
        <end position="238"/>
    </location>
</feature>